<gene>
    <name evidence="1" type="ORF">L6164_015406</name>
</gene>
<evidence type="ECO:0000313" key="2">
    <source>
        <dbReference type="Proteomes" id="UP000828941"/>
    </source>
</evidence>
<comment type="caution">
    <text evidence="1">The sequence shown here is derived from an EMBL/GenBank/DDBJ whole genome shotgun (WGS) entry which is preliminary data.</text>
</comment>
<reference evidence="1 2" key="1">
    <citation type="journal article" date="2022" name="DNA Res.">
        <title>Chromosomal-level genome assembly of the orchid tree Bauhinia variegata (Leguminosae; Cercidoideae) supports the allotetraploid origin hypothesis of Bauhinia.</title>
        <authorList>
            <person name="Zhong Y."/>
            <person name="Chen Y."/>
            <person name="Zheng D."/>
            <person name="Pang J."/>
            <person name="Liu Y."/>
            <person name="Luo S."/>
            <person name="Meng S."/>
            <person name="Qian L."/>
            <person name="Wei D."/>
            <person name="Dai S."/>
            <person name="Zhou R."/>
        </authorList>
    </citation>
    <scope>NUCLEOTIDE SEQUENCE [LARGE SCALE GENOMIC DNA]</scope>
    <source>
        <strain evidence="1">BV-YZ2020</strain>
    </source>
</reference>
<organism evidence="1 2">
    <name type="scientific">Bauhinia variegata</name>
    <name type="common">Purple orchid tree</name>
    <name type="synonym">Phanera variegata</name>
    <dbReference type="NCBI Taxonomy" id="167791"/>
    <lineage>
        <taxon>Eukaryota</taxon>
        <taxon>Viridiplantae</taxon>
        <taxon>Streptophyta</taxon>
        <taxon>Embryophyta</taxon>
        <taxon>Tracheophyta</taxon>
        <taxon>Spermatophyta</taxon>
        <taxon>Magnoliopsida</taxon>
        <taxon>eudicotyledons</taxon>
        <taxon>Gunneridae</taxon>
        <taxon>Pentapetalae</taxon>
        <taxon>rosids</taxon>
        <taxon>fabids</taxon>
        <taxon>Fabales</taxon>
        <taxon>Fabaceae</taxon>
        <taxon>Cercidoideae</taxon>
        <taxon>Cercideae</taxon>
        <taxon>Bauhiniinae</taxon>
        <taxon>Bauhinia</taxon>
    </lineage>
</organism>
<keyword evidence="2" id="KW-1185">Reference proteome</keyword>
<accession>A0ACB9NLR9</accession>
<name>A0ACB9NLR9_BAUVA</name>
<protein>
    <submittedName>
        <fullName evidence="1">Uncharacterized protein</fullName>
    </submittedName>
</protein>
<proteinExistence type="predicted"/>
<sequence>MYIEPKFISKDTIELLPEKCYHGDTYRKRACPMDSLSLRLSMLEKILRSLLGHRILQSQLFGFLKAKIRASAAVKFPIELESNLGSNVTLNRTLPEWRTRPSVERAWFEVLTRVEADRLKPLLIKKVKPFIESDSISWGNLLSNVSFTKLRSVLVPPEALTLDVKW</sequence>
<dbReference type="EMBL" id="CM039431">
    <property type="protein sequence ID" value="KAI4336936.1"/>
    <property type="molecule type" value="Genomic_DNA"/>
</dbReference>
<evidence type="ECO:0000313" key="1">
    <source>
        <dbReference type="EMBL" id="KAI4336936.1"/>
    </source>
</evidence>
<dbReference type="Proteomes" id="UP000828941">
    <property type="component" value="Chromosome 6"/>
</dbReference>